<comment type="caution">
    <text evidence="10">The sequence shown here is derived from an EMBL/GenBank/DDBJ whole genome shotgun (WGS) entry which is preliminary data.</text>
</comment>
<dbReference type="InterPro" id="IPR001128">
    <property type="entry name" value="Cyt_P450"/>
</dbReference>
<keyword evidence="6 8" id="KW-0408">Iron</keyword>
<dbReference type="InterPro" id="IPR002401">
    <property type="entry name" value="Cyt_P450_E_grp-I"/>
</dbReference>
<comment type="similarity">
    <text evidence="2">Belongs to the cytochrome P450 family.</text>
</comment>
<protein>
    <submittedName>
        <fullName evidence="10">Cytochrome P450</fullName>
    </submittedName>
</protein>
<reference evidence="10" key="1">
    <citation type="submission" date="2022-11" db="EMBL/GenBank/DDBJ databases">
        <authorList>
            <person name="Petersen C."/>
        </authorList>
    </citation>
    <scope>NUCLEOTIDE SEQUENCE</scope>
    <source>
        <strain evidence="10">IBT 21917</strain>
    </source>
</reference>
<dbReference type="GO" id="GO:0043386">
    <property type="term" value="P:mycotoxin biosynthetic process"/>
    <property type="evidence" value="ECO:0007669"/>
    <property type="project" value="UniProtKB-ARBA"/>
</dbReference>
<evidence type="ECO:0000256" key="4">
    <source>
        <dbReference type="ARBA" id="ARBA00022723"/>
    </source>
</evidence>
<keyword evidence="9" id="KW-0812">Transmembrane</keyword>
<evidence type="ECO:0000313" key="11">
    <source>
        <dbReference type="Proteomes" id="UP001146351"/>
    </source>
</evidence>
<dbReference type="GO" id="GO:0004497">
    <property type="term" value="F:monooxygenase activity"/>
    <property type="evidence" value="ECO:0007669"/>
    <property type="project" value="UniProtKB-KW"/>
</dbReference>
<dbReference type="Gene3D" id="1.10.630.10">
    <property type="entry name" value="Cytochrome P450"/>
    <property type="match status" value="1"/>
</dbReference>
<dbReference type="GO" id="GO:0016705">
    <property type="term" value="F:oxidoreductase activity, acting on paired donors, with incorporation or reduction of molecular oxygen"/>
    <property type="evidence" value="ECO:0007669"/>
    <property type="project" value="InterPro"/>
</dbReference>
<dbReference type="PRINTS" id="PR00385">
    <property type="entry name" value="P450"/>
</dbReference>
<dbReference type="SUPFAM" id="SSF48264">
    <property type="entry name" value="Cytochrome P450"/>
    <property type="match status" value="1"/>
</dbReference>
<dbReference type="EMBL" id="JAPQKO010000002">
    <property type="protein sequence ID" value="KAJ5179054.1"/>
    <property type="molecule type" value="Genomic_DNA"/>
</dbReference>
<dbReference type="GO" id="GO:0005506">
    <property type="term" value="F:iron ion binding"/>
    <property type="evidence" value="ECO:0007669"/>
    <property type="project" value="InterPro"/>
</dbReference>
<keyword evidence="4 8" id="KW-0479">Metal-binding</keyword>
<dbReference type="InterPro" id="IPR036396">
    <property type="entry name" value="Cyt_P450_sf"/>
</dbReference>
<name>A0A9W9IHI1_9EURO</name>
<proteinExistence type="inferred from homology"/>
<evidence type="ECO:0000256" key="7">
    <source>
        <dbReference type="ARBA" id="ARBA00023033"/>
    </source>
</evidence>
<dbReference type="InterPro" id="IPR050121">
    <property type="entry name" value="Cytochrome_P450_monoxygenase"/>
</dbReference>
<evidence type="ECO:0000313" key="10">
    <source>
        <dbReference type="EMBL" id="KAJ5179054.1"/>
    </source>
</evidence>
<evidence type="ECO:0000256" key="5">
    <source>
        <dbReference type="ARBA" id="ARBA00023002"/>
    </source>
</evidence>
<dbReference type="Pfam" id="PF00067">
    <property type="entry name" value="p450"/>
    <property type="match status" value="1"/>
</dbReference>
<evidence type="ECO:0000256" key="8">
    <source>
        <dbReference type="PIRSR" id="PIRSR602401-1"/>
    </source>
</evidence>
<evidence type="ECO:0000256" key="3">
    <source>
        <dbReference type="ARBA" id="ARBA00022617"/>
    </source>
</evidence>
<dbReference type="OrthoDB" id="3934656at2759"/>
<keyword evidence="7" id="KW-0503">Monooxygenase</keyword>
<dbReference type="PANTHER" id="PTHR24305">
    <property type="entry name" value="CYTOCHROME P450"/>
    <property type="match status" value="1"/>
</dbReference>
<feature type="transmembrane region" description="Helical" evidence="9">
    <location>
        <begin position="9"/>
        <end position="30"/>
    </location>
</feature>
<keyword evidence="3 8" id="KW-0349">Heme</keyword>
<sequence>MDLSRLADYAIWATIAAVGLYVVTSVLTWYRLRHFPVPHWLAHFSYLWVGRTTYGGKQYWTHRELHRKYGPLVRIGPNEIMTDDPDIIRGMSAVRSKFTRGEWYLTGRFNPYYDNLFTVCDNHGHKQARARVFAAYSGRETGAALEYGVDCQITRLTDLLHRKYAVPGENAPLLDIGRTTNFFTMDVITKLAFGHEFGYLEEKDLHGFLQEVQDLWPHMSTVADLPYIRRIIFSKPFLKLFGPRHTDRHGFGALMGASREHVREKFATLEDSKGDMMESFIRHGMTQAECEAEGLFTIIAGTESTAAAIRSVLIHAISSPRVYAQLKAEIRETLQNGTISSPISSEQVKNLSYLEAVIYEGIRMRPPILGTFPKVVPDGGVEYHGKFIPAGTNMCMNTSSLLCSKELFGNDADIFRPERFTELSEEDRSAMKRSVDLAFGHGQNQCLGKHIALMELFKITFELLRNFDFQTISPWHLNDKVLSYGVFLESNLYLKVFKSDILS</sequence>
<keyword evidence="11" id="KW-1185">Reference proteome</keyword>
<gene>
    <name evidence="10" type="ORF">N7492_002264</name>
</gene>
<comment type="cofactor">
    <cofactor evidence="1 8">
        <name>heme</name>
        <dbReference type="ChEBI" id="CHEBI:30413"/>
    </cofactor>
</comment>
<dbReference type="Proteomes" id="UP001146351">
    <property type="component" value="Unassembled WGS sequence"/>
</dbReference>
<evidence type="ECO:0000256" key="1">
    <source>
        <dbReference type="ARBA" id="ARBA00001971"/>
    </source>
</evidence>
<organism evidence="10 11">
    <name type="scientific">Penicillium capsulatum</name>
    <dbReference type="NCBI Taxonomy" id="69766"/>
    <lineage>
        <taxon>Eukaryota</taxon>
        <taxon>Fungi</taxon>
        <taxon>Dikarya</taxon>
        <taxon>Ascomycota</taxon>
        <taxon>Pezizomycotina</taxon>
        <taxon>Eurotiomycetes</taxon>
        <taxon>Eurotiomycetidae</taxon>
        <taxon>Eurotiales</taxon>
        <taxon>Aspergillaceae</taxon>
        <taxon>Penicillium</taxon>
    </lineage>
</organism>
<keyword evidence="9" id="KW-1133">Transmembrane helix</keyword>
<dbReference type="CDD" id="cd11060">
    <property type="entry name" value="CYP57A1-like"/>
    <property type="match status" value="1"/>
</dbReference>
<dbReference type="PRINTS" id="PR00463">
    <property type="entry name" value="EP450I"/>
</dbReference>
<feature type="binding site" description="axial binding residue" evidence="8">
    <location>
        <position position="446"/>
    </location>
    <ligand>
        <name>heme</name>
        <dbReference type="ChEBI" id="CHEBI:30413"/>
    </ligand>
    <ligandPart>
        <name>Fe</name>
        <dbReference type="ChEBI" id="CHEBI:18248"/>
    </ligandPart>
</feature>
<keyword evidence="9" id="KW-0472">Membrane</keyword>
<accession>A0A9W9IHI1</accession>
<evidence type="ECO:0000256" key="2">
    <source>
        <dbReference type="ARBA" id="ARBA00010617"/>
    </source>
</evidence>
<reference evidence="10" key="2">
    <citation type="journal article" date="2023" name="IMA Fungus">
        <title>Comparative genomic study of the Penicillium genus elucidates a diverse pangenome and 15 lateral gene transfer events.</title>
        <authorList>
            <person name="Petersen C."/>
            <person name="Sorensen T."/>
            <person name="Nielsen M.R."/>
            <person name="Sondergaard T.E."/>
            <person name="Sorensen J.L."/>
            <person name="Fitzpatrick D.A."/>
            <person name="Frisvad J.C."/>
            <person name="Nielsen K.L."/>
        </authorList>
    </citation>
    <scope>NUCLEOTIDE SEQUENCE</scope>
    <source>
        <strain evidence="10">IBT 21917</strain>
    </source>
</reference>
<evidence type="ECO:0000256" key="9">
    <source>
        <dbReference type="SAM" id="Phobius"/>
    </source>
</evidence>
<dbReference type="GO" id="GO:0020037">
    <property type="term" value="F:heme binding"/>
    <property type="evidence" value="ECO:0007669"/>
    <property type="project" value="InterPro"/>
</dbReference>
<dbReference type="PANTHER" id="PTHR24305:SF77">
    <property type="entry name" value="CYTOCHROME P450 MONOOXYGENASE"/>
    <property type="match status" value="1"/>
</dbReference>
<dbReference type="AlphaFoldDB" id="A0A9W9IHI1"/>
<evidence type="ECO:0000256" key="6">
    <source>
        <dbReference type="ARBA" id="ARBA00023004"/>
    </source>
</evidence>
<keyword evidence="5" id="KW-0560">Oxidoreductase</keyword>